<dbReference type="GO" id="GO:0004803">
    <property type="term" value="F:transposase activity"/>
    <property type="evidence" value="ECO:0007669"/>
    <property type="project" value="InterPro"/>
</dbReference>
<dbReference type="Proteomes" id="UP000251060">
    <property type="component" value="Unassembled WGS sequence"/>
</dbReference>
<evidence type="ECO:0000313" key="3">
    <source>
        <dbReference type="EMBL" id="PQV41989.1"/>
    </source>
</evidence>
<dbReference type="PANTHER" id="PTHR34614:SF2">
    <property type="entry name" value="TRANSPOSASE IS4-LIKE DOMAIN-CONTAINING PROTEIN"/>
    <property type="match status" value="1"/>
</dbReference>
<sequence>MQQKLRTYEIIPNKNICFPIGTVLAVNQLYEILDLPSVFGKHKKNGIDINNLLKALVSYKLTDNFSISKAHEWINREEVLDIFTLPEFSERTLYRVLETLGNNRETIISDIQDRLFARYDFEHTNINMDWTSIVLHGDKSPLGKHGYSRDHRPDKKQVTLGISELADPINVPVGITVEEGNVNDQKHFKKTYQQVNRRLNKGSLVVFDKGAHSVDNTSLIREDEMHYLTARKLNKSDDKKIATFWESSPELINAKNGIYGIKIVKPSSVNYFYFSKKLQKEQLDSRARKVMRQIQQAKDIQKSIDKNKKLPKRFRINNALVDVTYSLQTKLVDMDEKECIKLLEEKVITGREGFFCLKSSRNLTLKQALSTYRKKDSIEKIINSLKNEIEIKPLRVWTNASVYGAVIIGFIAQLFISLMRYEYDELKSKSTKFIKNSLLNLTVTVDYMKNKAKRYIYANFDAINTLILRQKGMKS</sequence>
<gene>
    <name evidence="3" type="ORF">B0H22_11229</name>
    <name evidence="4" type="ORF">EDD83_04355</name>
</gene>
<dbReference type="EMBL" id="RJJF01000012">
    <property type="protein sequence ID" value="RNI10601.1"/>
    <property type="molecule type" value="Genomic_DNA"/>
</dbReference>
<name>A0A314ZQG3_9EURY</name>
<evidence type="ECO:0000259" key="2">
    <source>
        <dbReference type="Pfam" id="PF01609"/>
    </source>
</evidence>
<feature type="domain" description="Transposase IS4-like" evidence="2">
    <location>
        <begin position="128"/>
        <end position="412"/>
    </location>
</feature>
<evidence type="ECO:0000313" key="5">
    <source>
        <dbReference type="Proteomes" id="UP000251060"/>
    </source>
</evidence>
<dbReference type="EMBL" id="PVBU01000012">
    <property type="protein sequence ID" value="PQV41989.1"/>
    <property type="molecule type" value="Genomic_DNA"/>
</dbReference>
<keyword evidence="1" id="KW-0472">Membrane</keyword>
<comment type="caution">
    <text evidence="3">The sequence shown here is derived from an EMBL/GenBank/DDBJ whole genome shotgun (WGS) entry which is preliminary data.</text>
</comment>
<dbReference type="Pfam" id="PF01609">
    <property type="entry name" value="DDE_Tnp_1"/>
    <property type="match status" value="1"/>
</dbReference>
<reference evidence="4 6" key="2">
    <citation type="submission" date="2018-10" db="EMBL/GenBank/DDBJ databases">
        <title>Cultivation of a novel Methanohalophilus strain from Kebrit Deep of the Red Sea and a genomic comparison of members of the genus Methanohalophilus.</title>
        <authorList>
            <person name="Guan Y."/>
            <person name="Ngugi D.K."/>
            <person name="Stingl U."/>
        </authorList>
    </citation>
    <scope>NUCLEOTIDE SEQUENCE [LARGE SCALE GENOMIC DNA]</scope>
    <source>
        <strain evidence="4 6">DSM 10369</strain>
    </source>
</reference>
<keyword evidence="1" id="KW-0812">Transmembrane</keyword>
<dbReference type="RefSeq" id="WP_105460943.1">
    <property type="nucleotide sequence ID" value="NZ_PVBU01000012.1"/>
</dbReference>
<proteinExistence type="predicted"/>
<evidence type="ECO:0000313" key="4">
    <source>
        <dbReference type="EMBL" id="RNI10601.1"/>
    </source>
</evidence>
<dbReference type="GO" id="GO:0006313">
    <property type="term" value="P:DNA transposition"/>
    <property type="evidence" value="ECO:0007669"/>
    <property type="project" value="InterPro"/>
</dbReference>
<dbReference type="PANTHER" id="PTHR34614">
    <property type="match status" value="1"/>
</dbReference>
<keyword evidence="1" id="KW-1133">Transmembrane helix</keyword>
<dbReference type="AlphaFoldDB" id="A0A314ZQG3"/>
<dbReference type="Proteomes" id="UP000273978">
    <property type="component" value="Unassembled WGS sequence"/>
</dbReference>
<organism evidence="3 5">
    <name type="scientific">Methanohalophilus euhalobius</name>
    <dbReference type="NCBI Taxonomy" id="51203"/>
    <lineage>
        <taxon>Archaea</taxon>
        <taxon>Methanobacteriati</taxon>
        <taxon>Methanobacteriota</taxon>
        <taxon>Stenosarchaea group</taxon>
        <taxon>Methanomicrobia</taxon>
        <taxon>Methanosarcinales</taxon>
        <taxon>Methanosarcinaceae</taxon>
        <taxon>Methanohalophilus</taxon>
    </lineage>
</organism>
<dbReference type="GO" id="GO:0003677">
    <property type="term" value="F:DNA binding"/>
    <property type="evidence" value="ECO:0007669"/>
    <property type="project" value="InterPro"/>
</dbReference>
<accession>A0A314ZQG3</accession>
<evidence type="ECO:0000256" key="1">
    <source>
        <dbReference type="SAM" id="Phobius"/>
    </source>
</evidence>
<protein>
    <submittedName>
        <fullName evidence="3 4">Transposase</fullName>
    </submittedName>
</protein>
<reference evidence="3 5" key="1">
    <citation type="submission" date="2018-02" db="EMBL/GenBank/DDBJ databases">
        <title>Subsurface microbial communities from deep shales in Ohio and West Virginia, USA.</title>
        <authorList>
            <person name="Wrighton K."/>
        </authorList>
    </citation>
    <scope>NUCLEOTIDE SEQUENCE [LARGE SCALE GENOMIC DNA]</scope>
    <source>
        <strain evidence="3 5">DSM 10369</strain>
    </source>
</reference>
<evidence type="ECO:0000313" key="6">
    <source>
        <dbReference type="Proteomes" id="UP000273978"/>
    </source>
</evidence>
<dbReference type="InterPro" id="IPR002559">
    <property type="entry name" value="Transposase_11"/>
</dbReference>
<feature type="transmembrane region" description="Helical" evidence="1">
    <location>
        <begin position="400"/>
        <end position="419"/>
    </location>
</feature>